<sequence length="434" mass="48873">MIDYKDLVVGADTLVPIANGRHVKYVNFDNAATTPPFKSMIDDLTNFLPYYSSIHRGMGYKSQVSTEAYEEGRKVVADFVGADLNKDAVIFVKNTSEAINKLANMLYEKYSDCVIISTEMEHHSNYLPWGKFNVEYVKVDKYGKLSIEDLEDKLQMFGDRVKLVTVTGASNVTGFKNPIHHIAKLVHGYGAKLLVDGAQLVPHVAIDMKSHDSLEHIDYLAFSAHKMYAPFGIGVLIGPIEELNSIPPDYKGGGTVDVVTHEFVKWNDTPEKDEAGSPNVLGVVALSSAIKTLQELGMDNIENYESNLLNYALYYLRNTPQVILYCIDCNCNVSLIPFNVEGMYHETLSKILSKEFGIGVRSGCFCAQPYIQRLLNVSLKDSINIAKKGGRRPGMVRLSFALYNTYHEIDYFIYALRKIINYKEWYLEKYQVSI</sequence>
<evidence type="ECO:0000256" key="4">
    <source>
        <dbReference type="ARBA" id="ARBA00050776"/>
    </source>
</evidence>
<name>A0A2T0B249_9CLOT</name>
<keyword evidence="3" id="KW-0663">Pyridoxal phosphate</keyword>
<gene>
    <name evidence="7" type="primary">sufS</name>
    <name evidence="7" type="ORF">CLLI_20500</name>
</gene>
<comment type="similarity">
    <text evidence="2">Belongs to the class-V pyridoxal-phosphate-dependent aminotransferase family. Csd subfamily.</text>
</comment>
<evidence type="ECO:0000256" key="5">
    <source>
        <dbReference type="RuleBase" id="RU004504"/>
    </source>
</evidence>
<dbReference type="Proteomes" id="UP000239706">
    <property type="component" value="Unassembled WGS sequence"/>
</dbReference>
<dbReference type="PANTHER" id="PTHR43586:SF8">
    <property type="entry name" value="CYSTEINE DESULFURASE 1, CHLOROPLASTIC"/>
    <property type="match status" value="1"/>
</dbReference>
<dbReference type="PROSITE" id="PS00595">
    <property type="entry name" value="AA_TRANSFER_CLASS_5"/>
    <property type="match status" value="1"/>
</dbReference>
<dbReference type="RefSeq" id="WP_242975583.1">
    <property type="nucleotide sequence ID" value="NZ_PVXO01000054.1"/>
</dbReference>
<feature type="domain" description="Aminotransferase class V" evidence="6">
    <location>
        <begin position="26"/>
        <end position="412"/>
    </location>
</feature>
<evidence type="ECO:0000259" key="6">
    <source>
        <dbReference type="Pfam" id="PF00266"/>
    </source>
</evidence>
<dbReference type="InterPro" id="IPR015421">
    <property type="entry name" value="PyrdxlP-dep_Trfase_major"/>
</dbReference>
<dbReference type="EMBL" id="PVXO01000054">
    <property type="protein sequence ID" value="PRR77955.1"/>
    <property type="molecule type" value="Genomic_DNA"/>
</dbReference>
<dbReference type="InterPro" id="IPR000192">
    <property type="entry name" value="Aminotrans_V_dom"/>
</dbReference>
<reference evidence="7 8" key="1">
    <citation type="submission" date="2018-03" db="EMBL/GenBank/DDBJ databases">
        <title>Genome sequence of Clostridium liquoris DSM 100320.</title>
        <authorList>
            <person name="Poehlein A."/>
            <person name="Daniel R."/>
        </authorList>
    </citation>
    <scope>NUCLEOTIDE SEQUENCE [LARGE SCALE GENOMIC DNA]</scope>
    <source>
        <strain evidence="7 8">DSM 100320</strain>
    </source>
</reference>
<dbReference type="InterPro" id="IPR015422">
    <property type="entry name" value="PyrdxlP-dep_Trfase_small"/>
</dbReference>
<evidence type="ECO:0000256" key="2">
    <source>
        <dbReference type="ARBA" id="ARBA00010447"/>
    </source>
</evidence>
<keyword evidence="7" id="KW-0808">Transferase</keyword>
<proteinExistence type="inferred from homology"/>
<comment type="caution">
    <text evidence="7">The sequence shown here is derived from an EMBL/GenBank/DDBJ whole genome shotgun (WGS) entry which is preliminary data.</text>
</comment>
<dbReference type="GO" id="GO:0031071">
    <property type="term" value="F:cysteine desulfurase activity"/>
    <property type="evidence" value="ECO:0007669"/>
    <property type="project" value="UniProtKB-EC"/>
</dbReference>
<dbReference type="Gene3D" id="3.40.640.10">
    <property type="entry name" value="Type I PLP-dependent aspartate aminotransferase-like (Major domain)"/>
    <property type="match status" value="1"/>
</dbReference>
<dbReference type="PANTHER" id="PTHR43586">
    <property type="entry name" value="CYSTEINE DESULFURASE"/>
    <property type="match status" value="1"/>
</dbReference>
<accession>A0A2T0B249</accession>
<dbReference type="InterPro" id="IPR015424">
    <property type="entry name" value="PyrdxlP-dep_Trfase"/>
</dbReference>
<dbReference type="EC" id="2.8.1.7" evidence="7"/>
<dbReference type="InterPro" id="IPR020578">
    <property type="entry name" value="Aminotrans_V_PyrdxlP_BS"/>
</dbReference>
<evidence type="ECO:0000256" key="3">
    <source>
        <dbReference type="ARBA" id="ARBA00022898"/>
    </source>
</evidence>
<protein>
    <submittedName>
        <fullName evidence="7">Cysteine desulfurase</fullName>
        <ecNumber evidence="7">2.8.1.7</ecNumber>
    </submittedName>
</protein>
<comment type="cofactor">
    <cofactor evidence="1 5">
        <name>pyridoxal 5'-phosphate</name>
        <dbReference type="ChEBI" id="CHEBI:597326"/>
    </cofactor>
</comment>
<organism evidence="7 8">
    <name type="scientific">Clostridium liquoris</name>
    <dbReference type="NCBI Taxonomy" id="1289519"/>
    <lineage>
        <taxon>Bacteria</taxon>
        <taxon>Bacillati</taxon>
        <taxon>Bacillota</taxon>
        <taxon>Clostridia</taxon>
        <taxon>Eubacteriales</taxon>
        <taxon>Clostridiaceae</taxon>
        <taxon>Clostridium</taxon>
    </lineage>
</organism>
<evidence type="ECO:0000256" key="1">
    <source>
        <dbReference type="ARBA" id="ARBA00001933"/>
    </source>
</evidence>
<comment type="catalytic activity">
    <reaction evidence="4">
        <text>(sulfur carrier)-H + L-cysteine = (sulfur carrier)-SH + L-alanine</text>
        <dbReference type="Rhea" id="RHEA:43892"/>
        <dbReference type="Rhea" id="RHEA-COMP:14737"/>
        <dbReference type="Rhea" id="RHEA-COMP:14739"/>
        <dbReference type="ChEBI" id="CHEBI:29917"/>
        <dbReference type="ChEBI" id="CHEBI:35235"/>
        <dbReference type="ChEBI" id="CHEBI:57972"/>
        <dbReference type="ChEBI" id="CHEBI:64428"/>
        <dbReference type="EC" id="2.8.1.7"/>
    </reaction>
</comment>
<evidence type="ECO:0000313" key="7">
    <source>
        <dbReference type="EMBL" id="PRR77955.1"/>
    </source>
</evidence>
<dbReference type="Gene3D" id="3.90.1150.10">
    <property type="entry name" value="Aspartate Aminotransferase, domain 1"/>
    <property type="match status" value="1"/>
</dbReference>
<dbReference type="SUPFAM" id="SSF53383">
    <property type="entry name" value="PLP-dependent transferases"/>
    <property type="match status" value="1"/>
</dbReference>
<evidence type="ECO:0000313" key="8">
    <source>
        <dbReference type="Proteomes" id="UP000239706"/>
    </source>
</evidence>
<dbReference type="Pfam" id="PF00266">
    <property type="entry name" value="Aminotran_5"/>
    <property type="match status" value="1"/>
</dbReference>
<dbReference type="AlphaFoldDB" id="A0A2T0B249"/>
<keyword evidence="8" id="KW-1185">Reference proteome</keyword>